<dbReference type="InterPro" id="IPR013785">
    <property type="entry name" value="Aldolase_TIM"/>
</dbReference>
<organism evidence="2 3">
    <name type="scientific">Fasciolopsis buskii</name>
    <dbReference type="NCBI Taxonomy" id="27845"/>
    <lineage>
        <taxon>Eukaryota</taxon>
        <taxon>Metazoa</taxon>
        <taxon>Spiralia</taxon>
        <taxon>Lophotrochozoa</taxon>
        <taxon>Platyhelminthes</taxon>
        <taxon>Trematoda</taxon>
        <taxon>Digenea</taxon>
        <taxon>Plagiorchiida</taxon>
        <taxon>Echinostomata</taxon>
        <taxon>Echinostomatoidea</taxon>
        <taxon>Fasciolidae</taxon>
        <taxon>Fasciolopsis</taxon>
    </lineage>
</organism>
<reference evidence="2" key="1">
    <citation type="submission" date="2019-05" db="EMBL/GenBank/DDBJ databases">
        <title>Annotation for the trematode Fasciolopsis buski.</title>
        <authorList>
            <person name="Choi Y.-J."/>
        </authorList>
    </citation>
    <scope>NUCLEOTIDE SEQUENCE</scope>
    <source>
        <strain evidence="2">HT</strain>
        <tissue evidence="2">Whole worm</tissue>
    </source>
</reference>
<dbReference type="Gene3D" id="3.30.160.20">
    <property type="match status" value="1"/>
</dbReference>
<dbReference type="GO" id="GO:0005737">
    <property type="term" value="C:cytoplasm"/>
    <property type="evidence" value="ECO:0007669"/>
    <property type="project" value="TreeGrafter"/>
</dbReference>
<dbReference type="SUPFAM" id="SSF54768">
    <property type="entry name" value="dsRNA-binding domain-like"/>
    <property type="match status" value="1"/>
</dbReference>
<sequence>MCKIRILPELEDTIRLVRLIESTGVVAITVHGRTIQERPQHRNHDEVIREIAKAVSIPVIANGGSKDTISKYEDIEFFRRQTGASSVMIARAAMWYPAIFRPPNEKEEPPMLHDVIREYLILAVRFGHHTNGVKYCIQQMLHREGDTPLFLDTLAAVDMNQLCSTWGVLDRCRELSFSSLKSHRVDDTNPLRYFEPPEKKRARLDGNERDPASVQSITRHIPFERRYWPVHGITPKQVLIAYCQKQKMKPPEFHTVRSQIRVRRRATGYPSVLFHRHSERHSVSKHIRASCFTANYRFIAQFLDYDINLYHIYRCKSKKFSEQAVSLVCLEMLNIPDGRILTNI</sequence>
<evidence type="ECO:0000313" key="3">
    <source>
        <dbReference type="Proteomes" id="UP000728185"/>
    </source>
</evidence>
<dbReference type="InterPro" id="IPR035587">
    <property type="entry name" value="DUS-like_FMN-bd"/>
</dbReference>
<comment type="caution">
    <text evidence="2">The sequence shown here is derived from an EMBL/GenBank/DDBJ whole genome shotgun (WGS) entry which is preliminary data.</text>
</comment>
<evidence type="ECO:0000313" key="2">
    <source>
        <dbReference type="EMBL" id="KAA0186167.1"/>
    </source>
</evidence>
<proteinExistence type="predicted"/>
<dbReference type="CDD" id="cd02801">
    <property type="entry name" value="DUS_like_FMN"/>
    <property type="match status" value="1"/>
</dbReference>
<protein>
    <submittedName>
        <fullName evidence="2">Putative trna-dihydrouridine synthase</fullName>
    </submittedName>
</protein>
<gene>
    <name evidence="2" type="ORF">FBUS_07868</name>
</gene>
<evidence type="ECO:0000259" key="1">
    <source>
        <dbReference type="Pfam" id="PF01207"/>
    </source>
</evidence>
<name>A0A8E0RRM9_9TREM</name>
<accession>A0A8E0RRM9</accession>
<dbReference type="SUPFAM" id="SSF51395">
    <property type="entry name" value="FMN-linked oxidoreductases"/>
    <property type="match status" value="1"/>
</dbReference>
<dbReference type="OrthoDB" id="10262250at2759"/>
<dbReference type="PANTHER" id="PTHR45936">
    <property type="entry name" value="TRNA-DIHYDROURIDINE(20) SYNTHASE [NAD(P)+]-LIKE"/>
    <property type="match status" value="1"/>
</dbReference>
<dbReference type="Proteomes" id="UP000728185">
    <property type="component" value="Unassembled WGS sequence"/>
</dbReference>
<keyword evidence="3" id="KW-1185">Reference proteome</keyword>
<feature type="domain" description="DUS-like FMN-binding" evidence="1">
    <location>
        <begin position="3"/>
        <end position="110"/>
    </location>
</feature>
<dbReference type="GO" id="GO:0017150">
    <property type="term" value="F:tRNA dihydrouridine synthase activity"/>
    <property type="evidence" value="ECO:0007669"/>
    <property type="project" value="TreeGrafter"/>
</dbReference>
<dbReference type="InterPro" id="IPR052582">
    <property type="entry name" value="tRNA-DUS-like"/>
</dbReference>
<dbReference type="Pfam" id="PF01207">
    <property type="entry name" value="Dus"/>
    <property type="match status" value="1"/>
</dbReference>
<dbReference type="Gene3D" id="3.20.20.70">
    <property type="entry name" value="Aldolase class I"/>
    <property type="match status" value="1"/>
</dbReference>
<dbReference type="EMBL" id="LUCM01009914">
    <property type="protein sequence ID" value="KAA0186167.1"/>
    <property type="molecule type" value="Genomic_DNA"/>
</dbReference>
<dbReference type="AlphaFoldDB" id="A0A8E0RRM9"/>
<dbReference type="PANTHER" id="PTHR45936:SF1">
    <property type="entry name" value="TRNA-DIHYDROURIDINE(20) SYNTHASE [NAD(P)+]-LIKE"/>
    <property type="match status" value="1"/>
</dbReference>